<evidence type="ECO:0000313" key="2">
    <source>
        <dbReference type="Proteomes" id="UP001227101"/>
    </source>
</evidence>
<accession>A0ABY8XJW6</accession>
<dbReference type="RefSeq" id="WP_285452967.1">
    <property type="nucleotide sequence ID" value="NZ_CP127173.1"/>
</dbReference>
<dbReference type="Proteomes" id="UP001227101">
    <property type="component" value="Chromosome"/>
</dbReference>
<organism evidence="1 2">
    <name type="scientific">Amycolatopsis nalaikhensis</name>
    <dbReference type="NCBI Taxonomy" id="715472"/>
    <lineage>
        <taxon>Bacteria</taxon>
        <taxon>Bacillati</taxon>
        <taxon>Actinomycetota</taxon>
        <taxon>Actinomycetes</taxon>
        <taxon>Pseudonocardiales</taxon>
        <taxon>Pseudonocardiaceae</taxon>
        <taxon>Amycolatopsis</taxon>
    </lineage>
</organism>
<reference evidence="1 2" key="1">
    <citation type="submission" date="2023-06" db="EMBL/GenBank/DDBJ databases">
        <authorList>
            <person name="Oyuntsetseg B."/>
            <person name="Kim S.B."/>
        </authorList>
    </citation>
    <scope>NUCLEOTIDE SEQUENCE [LARGE SCALE GENOMIC DNA]</scope>
    <source>
        <strain evidence="1 2">2-2</strain>
    </source>
</reference>
<sequence>MTTPTDPRFTRQRSVHEFLTARGWHLDGDSDPGEAWFANDPNAGWHYPASFGGERINEVSDTTPVPLQGYFTFGEEGEEVFTIVAAGNLRGSGCAEHDTRERFFPLTADGGVDLAPVAALLDTLESRARDLDARAVVECLYFGPCPGSAR</sequence>
<dbReference type="EMBL" id="CP127173">
    <property type="protein sequence ID" value="WIV55906.1"/>
    <property type="molecule type" value="Genomic_DNA"/>
</dbReference>
<evidence type="ECO:0008006" key="3">
    <source>
        <dbReference type="Google" id="ProtNLM"/>
    </source>
</evidence>
<proteinExistence type="predicted"/>
<gene>
    <name evidence="1" type="ORF">QP939_45090</name>
</gene>
<evidence type="ECO:0000313" key="1">
    <source>
        <dbReference type="EMBL" id="WIV55906.1"/>
    </source>
</evidence>
<keyword evidence="2" id="KW-1185">Reference proteome</keyword>
<name>A0ABY8XJW6_9PSEU</name>
<protein>
    <recommendedName>
        <fullName evidence="3">SUKH-4 immunity protein of toxin-antitoxin system</fullName>
    </recommendedName>
</protein>